<evidence type="ECO:0000313" key="2">
    <source>
        <dbReference type="EMBL" id="PWA02847.1"/>
    </source>
</evidence>
<dbReference type="Gene3D" id="1.20.1070.10">
    <property type="entry name" value="Rhodopsin 7-helix transmembrane proteins"/>
    <property type="match status" value="1"/>
</dbReference>
<gene>
    <name evidence="2" type="ORF">BB558_000994</name>
</gene>
<sequence>MSIEKRQIFGKSKSFMNDFFVGVSVMHGISIVCCTIVILSVLYTKRVKKEKLVLSFRISFWIAFFDMVYSLASIILYKKNDVMVMKPTVSKVVAWVMQGSMLSTIMLSCAIAFSLQLNLVVRDPFKKRANWCYEYIAIIIAFVASSMVLYLFKMVVWDGNLHQFFLFSGSTKNSRIRVFSSNYLFTIIGVLYCYIVFLHVGVSLSIFQRFTKLRFFHVNSQIATNVFVTPEKKRKTLNAIKWLLCYPLVPILTQTFVIVFGLFDPNLGTFCIGAFMPATQGTLNLFVFLLSPKFRELYSNHWSKKL</sequence>
<feature type="transmembrane region" description="Helical" evidence="1">
    <location>
        <begin position="54"/>
        <end position="77"/>
    </location>
</feature>
<comment type="caution">
    <text evidence="2">The sequence shown here is derived from an EMBL/GenBank/DDBJ whole genome shotgun (WGS) entry which is preliminary data.</text>
</comment>
<dbReference type="Proteomes" id="UP000245591">
    <property type="component" value="Unassembled WGS sequence"/>
</dbReference>
<keyword evidence="3" id="KW-1185">Reference proteome</keyword>
<dbReference type="AlphaFoldDB" id="A0A2U1JCM0"/>
<protein>
    <recommendedName>
        <fullName evidence="4">G-protein coupled receptors family 1 profile domain-containing protein</fullName>
    </recommendedName>
</protein>
<dbReference type="EMBL" id="MBFU01000050">
    <property type="protein sequence ID" value="PWA02847.1"/>
    <property type="molecule type" value="Genomic_DNA"/>
</dbReference>
<keyword evidence="1" id="KW-1133">Transmembrane helix</keyword>
<accession>A0A2U1JCM0</accession>
<name>A0A2U1JCM0_SMIAN</name>
<reference evidence="2 3" key="1">
    <citation type="journal article" date="2018" name="MBio">
        <title>Comparative Genomics Reveals the Core Gene Toolbox for the Fungus-Insect Symbiosis.</title>
        <authorList>
            <person name="Wang Y."/>
            <person name="Stata M."/>
            <person name="Wang W."/>
            <person name="Stajich J.E."/>
            <person name="White M.M."/>
            <person name="Moncalvo J.M."/>
        </authorList>
    </citation>
    <scope>NUCLEOTIDE SEQUENCE [LARGE SCALE GENOMIC DNA]</scope>
    <source>
        <strain evidence="2 3">AUS-126-30</strain>
    </source>
</reference>
<evidence type="ECO:0000313" key="3">
    <source>
        <dbReference type="Proteomes" id="UP000245591"/>
    </source>
</evidence>
<feature type="transmembrane region" description="Helical" evidence="1">
    <location>
        <begin position="20"/>
        <end position="42"/>
    </location>
</feature>
<proteinExistence type="predicted"/>
<feature type="transmembrane region" description="Helical" evidence="1">
    <location>
        <begin position="267"/>
        <end position="290"/>
    </location>
</feature>
<feature type="transmembrane region" description="Helical" evidence="1">
    <location>
        <begin position="242"/>
        <end position="261"/>
    </location>
</feature>
<keyword evidence="1" id="KW-0472">Membrane</keyword>
<evidence type="ECO:0008006" key="4">
    <source>
        <dbReference type="Google" id="ProtNLM"/>
    </source>
</evidence>
<keyword evidence="1" id="KW-0812">Transmembrane</keyword>
<organism evidence="2 3">
    <name type="scientific">Smittium angustum</name>
    <dbReference type="NCBI Taxonomy" id="133377"/>
    <lineage>
        <taxon>Eukaryota</taxon>
        <taxon>Fungi</taxon>
        <taxon>Fungi incertae sedis</taxon>
        <taxon>Zoopagomycota</taxon>
        <taxon>Kickxellomycotina</taxon>
        <taxon>Harpellomycetes</taxon>
        <taxon>Harpellales</taxon>
        <taxon>Legeriomycetaceae</taxon>
        <taxon>Smittium</taxon>
    </lineage>
</organism>
<feature type="transmembrane region" description="Helical" evidence="1">
    <location>
        <begin position="132"/>
        <end position="152"/>
    </location>
</feature>
<evidence type="ECO:0000256" key="1">
    <source>
        <dbReference type="SAM" id="Phobius"/>
    </source>
</evidence>
<feature type="transmembrane region" description="Helical" evidence="1">
    <location>
        <begin position="183"/>
        <end position="207"/>
    </location>
</feature>
<feature type="transmembrane region" description="Helical" evidence="1">
    <location>
        <begin position="97"/>
        <end position="120"/>
    </location>
</feature>